<gene>
    <name evidence="2" type="ORF">CEXT_132601</name>
</gene>
<dbReference type="AlphaFoldDB" id="A0AAV4U8H6"/>
<reference evidence="2 3" key="1">
    <citation type="submission" date="2021-06" db="EMBL/GenBank/DDBJ databases">
        <title>Caerostris extrusa draft genome.</title>
        <authorList>
            <person name="Kono N."/>
            <person name="Arakawa K."/>
        </authorList>
    </citation>
    <scope>NUCLEOTIDE SEQUENCE [LARGE SCALE GENOMIC DNA]</scope>
</reference>
<name>A0AAV4U8H6_CAEEX</name>
<dbReference type="EMBL" id="BPLR01012464">
    <property type="protein sequence ID" value="GIY54059.1"/>
    <property type="molecule type" value="Genomic_DNA"/>
</dbReference>
<accession>A0AAV4U8H6</accession>
<comment type="caution">
    <text evidence="2">The sequence shown here is derived from an EMBL/GenBank/DDBJ whole genome shotgun (WGS) entry which is preliminary data.</text>
</comment>
<feature type="compositionally biased region" description="Polar residues" evidence="1">
    <location>
        <begin position="44"/>
        <end position="55"/>
    </location>
</feature>
<dbReference type="Proteomes" id="UP001054945">
    <property type="component" value="Unassembled WGS sequence"/>
</dbReference>
<evidence type="ECO:0000256" key="1">
    <source>
        <dbReference type="SAM" id="MobiDB-lite"/>
    </source>
</evidence>
<evidence type="ECO:0000313" key="2">
    <source>
        <dbReference type="EMBL" id="GIY54059.1"/>
    </source>
</evidence>
<keyword evidence="3" id="KW-1185">Reference proteome</keyword>
<feature type="region of interest" description="Disordered" evidence="1">
    <location>
        <begin position="1"/>
        <end position="69"/>
    </location>
</feature>
<sequence length="69" mass="7616">MLKREQTDSVRDPLRPSVGSMSSSNRKTRQRPIIQLKGSPNPPQRISISTNGTNKESVDKNPDQIALAS</sequence>
<feature type="compositionally biased region" description="Basic and acidic residues" evidence="1">
    <location>
        <begin position="1"/>
        <end position="14"/>
    </location>
</feature>
<evidence type="ECO:0000313" key="3">
    <source>
        <dbReference type="Proteomes" id="UP001054945"/>
    </source>
</evidence>
<organism evidence="2 3">
    <name type="scientific">Caerostris extrusa</name>
    <name type="common">Bark spider</name>
    <name type="synonym">Caerostris bankana</name>
    <dbReference type="NCBI Taxonomy" id="172846"/>
    <lineage>
        <taxon>Eukaryota</taxon>
        <taxon>Metazoa</taxon>
        <taxon>Ecdysozoa</taxon>
        <taxon>Arthropoda</taxon>
        <taxon>Chelicerata</taxon>
        <taxon>Arachnida</taxon>
        <taxon>Araneae</taxon>
        <taxon>Araneomorphae</taxon>
        <taxon>Entelegynae</taxon>
        <taxon>Araneoidea</taxon>
        <taxon>Araneidae</taxon>
        <taxon>Caerostris</taxon>
    </lineage>
</organism>
<protein>
    <submittedName>
        <fullName evidence="2">Uncharacterized protein</fullName>
    </submittedName>
</protein>
<proteinExistence type="predicted"/>